<name>A0A9D1I885_9CLOT</name>
<evidence type="ECO:0000256" key="1">
    <source>
        <dbReference type="ARBA" id="ARBA00000826"/>
    </source>
</evidence>
<dbReference type="InterPro" id="IPR006048">
    <property type="entry name" value="A-amylase/branching_C"/>
</dbReference>
<evidence type="ECO:0000259" key="12">
    <source>
        <dbReference type="SMART" id="SM00642"/>
    </source>
</evidence>
<dbReference type="PANTHER" id="PTHR43651:SF3">
    <property type="entry name" value="1,4-ALPHA-GLUCAN-BRANCHING ENZYME"/>
    <property type="match status" value="1"/>
</dbReference>
<dbReference type="NCBIfam" id="TIGR01515">
    <property type="entry name" value="branching_enzym"/>
    <property type="match status" value="1"/>
</dbReference>
<dbReference type="SMART" id="SM00642">
    <property type="entry name" value="Aamy"/>
    <property type="match status" value="1"/>
</dbReference>
<keyword evidence="7 10" id="KW-0808">Transferase</keyword>
<comment type="caution">
    <text evidence="13">The sequence shown here is derived from an EMBL/GenBank/DDBJ whole genome shotgun (WGS) entry which is preliminary data.</text>
</comment>
<dbReference type="EMBL" id="DVMM01000146">
    <property type="protein sequence ID" value="HIU30034.1"/>
    <property type="molecule type" value="Genomic_DNA"/>
</dbReference>
<dbReference type="InterPro" id="IPR006047">
    <property type="entry name" value="GH13_cat_dom"/>
</dbReference>
<evidence type="ECO:0000256" key="8">
    <source>
        <dbReference type="ARBA" id="ARBA00023056"/>
    </source>
</evidence>
<dbReference type="CDD" id="cd02855">
    <property type="entry name" value="E_set_GBE_prok_N"/>
    <property type="match status" value="1"/>
</dbReference>
<evidence type="ECO:0000256" key="9">
    <source>
        <dbReference type="ARBA" id="ARBA00023277"/>
    </source>
</evidence>
<dbReference type="Pfam" id="PF00128">
    <property type="entry name" value="Alpha-amylase"/>
    <property type="match status" value="1"/>
</dbReference>
<dbReference type="Pfam" id="PF02922">
    <property type="entry name" value="CBM_48"/>
    <property type="match status" value="1"/>
</dbReference>
<protein>
    <recommendedName>
        <fullName evidence="10">1,4-alpha-glucan branching enzyme GlgB</fullName>
        <ecNumber evidence="10">2.4.1.18</ecNumber>
    </recommendedName>
    <alternativeName>
        <fullName evidence="10">1,4-alpha-D-glucan:1,4-alpha-D-glucan 6-glucosyl-transferase</fullName>
    </alternativeName>
    <alternativeName>
        <fullName evidence="10">Alpha-(1-&gt;4)-glucan branching enzyme</fullName>
    </alternativeName>
    <alternativeName>
        <fullName evidence="10">Glycogen branching enzyme</fullName>
        <shortName evidence="10">BE</shortName>
    </alternativeName>
</protein>
<dbReference type="InterPro" id="IPR044143">
    <property type="entry name" value="GlgB_N_E_set_prok"/>
</dbReference>
<evidence type="ECO:0000313" key="14">
    <source>
        <dbReference type="Proteomes" id="UP000824089"/>
    </source>
</evidence>
<dbReference type="Proteomes" id="UP000824089">
    <property type="component" value="Unassembled WGS sequence"/>
</dbReference>
<dbReference type="InterPro" id="IPR017853">
    <property type="entry name" value="GH"/>
</dbReference>
<keyword evidence="5 10" id="KW-0321">Glycogen metabolism</keyword>
<gene>
    <name evidence="10 13" type="primary">glgB</name>
    <name evidence="13" type="ORF">IAD50_07055</name>
</gene>
<dbReference type="FunFam" id="3.20.20.80:FF:000003">
    <property type="entry name" value="1,4-alpha-glucan branching enzyme GlgB"/>
    <property type="match status" value="1"/>
</dbReference>
<evidence type="ECO:0000256" key="6">
    <source>
        <dbReference type="ARBA" id="ARBA00022676"/>
    </source>
</evidence>
<comment type="pathway">
    <text evidence="3 10">Glycan biosynthesis; glycogen biosynthesis.</text>
</comment>
<sequence length="656" mass="76734">MAEFLSEKRFRDFQTGNCTDSYKFFGSRSCVRTVNGVRTSGIRFTLWAPGATGVRVIGEFNGWGKNDAKSGTMKRGKNGVWSFFTPDAAVGQKYKYAVEQKNGRTVYKSDPYALLSECRPGTASVIYESGKYAWGDSEWMKQRAGKDLIHGPLNIYEVHLGSWKRGAIPGIDYETQWREVDERKAEEPFLNYRELAEQLAVYLNEMHYTHVEIMPVSEHPLDASWGYQTLCFYSITSRYGSPDDFRYFVDRLHQAGIGVILDWVPGHFCKDESGLYNFDGDWAYESEMAERRENLQWGTANFDLGKGEVRSFLISNALYFFREFHVDGLRVDAVANMLYLDYAKKPSPALKNRYGGNECIEGIEFLRALNRAVFEEIPNPLMIAEDSSAWPLVTKPTYLGGLGFNFKWNMGWMNDTLEYMRMDPIYRQWHHNQMTFSILYAFSENYILPLSHDEVVHGKHSMIEKMFGDYDAKFEALACYYLFMMTHPGKKLQFMGNEFGQFVEWRYYEELEWKLLLYPKHERLRRYVRDLNAFYAEHRALWEKDDRREGFRWIDANNSSQSVFSYIRYAEDEEDFLVVICNFTPVAYEEFKLGVPRFADYVLAFPFPADSRSESAEIMLKPEPEPWNGLPFHIRIRLPGYGAMIYRPVFRRKNRE</sequence>
<dbReference type="InterPro" id="IPR013783">
    <property type="entry name" value="Ig-like_fold"/>
</dbReference>
<dbReference type="NCBIfam" id="NF003811">
    <property type="entry name" value="PRK05402.1"/>
    <property type="match status" value="1"/>
</dbReference>
<evidence type="ECO:0000256" key="2">
    <source>
        <dbReference type="ARBA" id="ARBA00002953"/>
    </source>
</evidence>
<dbReference type="InterPro" id="IPR004193">
    <property type="entry name" value="Glyco_hydro_13_N"/>
</dbReference>
<evidence type="ECO:0000256" key="3">
    <source>
        <dbReference type="ARBA" id="ARBA00004964"/>
    </source>
</evidence>
<comment type="catalytic activity">
    <reaction evidence="1 10">
        <text>Transfers a segment of a (1-&gt;4)-alpha-D-glucan chain to a primary hydroxy group in a similar glucan chain.</text>
        <dbReference type="EC" id="2.4.1.18"/>
    </reaction>
</comment>
<dbReference type="GO" id="GO:0004553">
    <property type="term" value="F:hydrolase activity, hydrolyzing O-glycosyl compounds"/>
    <property type="evidence" value="ECO:0007669"/>
    <property type="project" value="InterPro"/>
</dbReference>
<dbReference type="Pfam" id="PF02806">
    <property type="entry name" value="Alpha-amylase_C"/>
    <property type="match status" value="1"/>
</dbReference>
<dbReference type="CDD" id="cd11322">
    <property type="entry name" value="AmyAc_Glg_BE"/>
    <property type="match status" value="1"/>
</dbReference>
<dbReference type="InterPro" id="IPR037439">
    <property type="entry name" value="Branching_enzy"/>
</dbReference>
<evidence type="ECO:0000256" key="5">
    <source>
        <dbReference type="ARBA" id="ARBA00022600"/>
    </source>
</evidence>
<accession>A0A9D1I885</accession>
<comment type="similarity">
    <text evidence="4 10">Belongs to the glycosyl hydrolase 13 family. GlgB subfamily.</text>
</comment>
<evidence type="ECO:0000256" key="4">
    <source>
        <dbReference type="ARBA" id="ARBA00009000"/>
    </source>
</evidence>
<feature type="active site" description="Proton donor" evidence="10 11">
    <location>
        <position position="385"/>
    </location>
</feature>
<dbReference type="SUPFAM" id="SSF51445">
    <property type="entry name" value="(Trans)glycosidases"/>
    <property type="match status" value="1"/>
</dbReference>
<evidence type="ECO:0000256" key="11">
    <source>
        <dbReference type="PIRSR" id="PIRSR000463-1"/>
    </source>
</evidence>
<keyword evidence="9 10" id="KW-0119">Carbohydrate metabolism</keyword>
<dbReference type="AlphaFoldDB" id="A0A9D1I885"/>
<dbReference type="SUPFAM" id="SSF81296">
    <property type="entry name" value="E set domains"/>
    <property type="match status" value="1"/>
</dbReference>
<dbReference type="Gene3D" id="3.20.20.80">
    <property type="entry name" value="Glycosidases"/>
    <property type="match status" value="1"/>
</dbReference>
<dbReference type="PIRSF" id="PIRSF000463">
    <property type="entry name" value="GlgB"/>
    <property type="match status" value="1"/>
</dbReference>
<proteinExistence type="inferred from homology"/>
<keyword evidence="8 10" id="KW-0320">Glycogen biosynthesis</keyword>
<comment type="subunit">
    <text evidence="10">Monomer.</text>
</comment>
<dbReference type="InterPro" id="IPR006407">
    <property type="entry name" value="GlgB"/>
</dbReference>
<evidence type="ECO:0000256" key="10">
    <source>
        <dbReference type="HAMAP-Rule" id="MF_00685"/>
    </source>
</evidence>
<dbReference type="EC" id="2.4.1.18" evidence="10"/>
<dbReference type="Gene3D" id="2.60.40.1180">
    <property type="entry name" value="Golgi alpha-mannosidase II"/>
    <property type="match status" value="1"/>
</dbReference>
<dbReference type="InterPro" id="IPR013780">
    <property type="entry name" value="Glyco_hydro_b"/>
</dbReference>
<dbReference type="Gene3D" id="2.60.40.10">
    <property type="entry name" value="Immunoglobulins"/>
    <property type="match status" value="1"/>
</dbReference>
<evidence type="ECO:0000256" key="7">
    <source>
        <dbReference type="ARBA" id="ARBA00022679"/>
    </source>
</evidence>
<dbReference type="GO" id="GO:0003844">
    <property type="term" value="F:1,4-alpha-glucan branching enzyme activity"/>
    <property type="evidence" value="ECO:0007669"/>
    <property type="project" value="UniProtKB-UniRule"/>
</dbReference>
<dbReference type="GO" id="GO:0005978">
    <property type="term" value="P:glycogen biosynthetic process"/>
    <property type="evidence" value="ECO:0007669"/>
    <property type="project" value="UniProtKB-UniRule"/>
</dbReference>
<feature type="domain" description="Glycosyl hydrolase family 13 catalytic" evidence="12">
    <location>
        <begin position="157"/>
        <end position="535"/>
    </location>
</feature>
<reference evidence="13" key="1">
    <citation type="submission" date="2020-10" db="EMBL/GenBank/DDBJ databases">
        <authorList>
            <person name="Gilroy R."/>
        </authorList>
    </citation>
    <scope>NUCLEOTIDE SEQUENCE</scope>
    <source>
        <strain evidence="13">CHK195-4489</strain>
    </source>
</reference>
<dbReference type="HAMAP" id="MF_00685">
    <property type="entry name" value="GlgB"/>
    <property type="match status" value="1"/>
</dbReference>
<dbReference type="SUPFAM" id="SSF51011">
    <property type="entry name" value="Glycosyl hydrolase domain"/>
    <property type="match status" value="1"/>
</dbReference>
<dbReference type="PANTHER" id="PTHR43651">
    <property type="entry name" value="1,4-ALPHA-GLUCAN-BRANCHING ENZYME"/>
    <property type="match status" value="1"/>
</dbReference>
<dbReference type="InterPro" id="IPR014756">
    <property type="entry name" value="Ig_E-set"/>
</dbReference>
<comment type="function">
    <text evidence="2 10">Catalyzes the formation of the alpha-1,6-glucosidic linkages in glycogen by scission of a 1,4-alpha-linked oligosaccharide from growing alpha-1,4-glucan chains and the subsequent attachment of the oligosaccharide to the alpha-1,6 position.</text>
</comment>
<feature type="active site" description="Nucleophile" evidence="10 11">
    <location>
        <position position="332"/>
    </location>
</feature>
<dbReference type="GO" id="GO:0043169">
    <property type="term" value="F:cation binding"/>
    <property type="evidence" value="ECO:0007669"/>
    <property type="project" value="InterPro"/>
</dbReference>
<dbReference type="NCBIfam" id="NF008967">
    <property type="entry name" value="PRK12313.1"/>
    <property type="match status" value="1"/>
</dbReference>
<evidence type="ECO:0000313" key="13">
    <source>
        <dbReference type="EMBL" id="HIU30034.1"/>
    </source>
</evidence>
<organism evidence="13 14">
    <name type="scientific">Candidatus Egerieisoma faecipullorum</name>
    <dbReference type="NCBI Taxonomy" id="2840963"/>
    <lineage>
        <taxon>Bacteria</taxon>
        <taxon>Bacillati</taxon>
        <taxon>Bacillota</taxon>
        <taxon>Clostridia</taxon>
        <taxon>Eubacteriales</taxon>
        <taxon>Clostridiaceae</taxon>
        <taxon>Clostridiaceae incertae sedis</taxon>
        <taxon>Candidatus Egerieisoma</taxon>
    </lineage>
</organism>
<dbReference type="GO" id="GO:0005829">
    <property type="term" value="C:cytosol"/>
    <property type="evidence" value="ECO:0007669"/>
    <property type="project" value="TreeGrafter"/>
</dbReference>
<reference evidence="13" key="2">
    <citation type="journal article" date="2021" name="PeerJ">
        <title>Extensive microbial diversity within the chicken gut microbiome revealed by metagenomics and culture.</title>
        <authorList>
            <person name="Gilroy R."/>
            <person name="Ravi A."/>
            <person name="Getino M."/>
            <person name="Pursley I."/>
            <person name="Horton D.L."/>
            <person name="Alikhan N.F."/>
            <person name="Baker D."/>
            <person name="Gharbi K."/>
            <person name="Hall N."/>
            <person name="Watson M."/>
            <person name="Adriaenssens E.M."/>
            <person name="Foster-Nyarko E."/>
            <person name="Jarju S."/>
            <person name="Secka A."/>
            <person name="Antonio M."/>
            <person name="Oren A."/>
            <person name="Chaudhuri R.R."/>
            <person name="La Ragione R."/>
            <person name="Hildebrand F."/>
            <person name="Pallen M.J."/>
        </authorList>
    </citation>
    <scope>NUCLEOTIDE SEQUENCE</scope>
    <source>
        <strain evidence="13">CHK195-4489</strain>
    </source>
</reference>
<keyword evidence="6 10" id="KW-0328">Glycosyltransferase</keyword>